<dbReference type="InterPro" id="IPR001640">
    <property type="entry name" value="Lgt"/>
</dbReference>
<evidence type="ECO:0000256" key="5">
    <source>
        <dbReference type="ARBA" id="ARBA00022989"/>
    </source>
</evidence>
<keyword evidence="6 7" id="KW-0472">Membrane</keyword>
<evidence type="ECO:0000256" key="1">
    <source>
        <dbReference type="ARBA" id="ARBA00007150"/>
    </source>
</evidence>
<evidence type="ECO:0000313" key="8">
    <source>
        <dbReference type="EMBL" id="MDH7640892.1"/>
    </source>
</evidence>
<organism evidence="8 9">
    <name type="scientific">Sphingomonas oryzagri</name>
    <dbReference type="NCBI Taxonomy" id="3042314"/>
    <lineage>
        <taxon>Bacteria</taxon>
        <taxon>Pseudomonadati</taxon>
        <taxon>Pseudomonadota</taxon>
        <taxon>Alphaproteobacteria</taxon>
        <taxon>Sphingomonadales</taxon>
        <taxon>Sphingomonadaceae</taxon>
        <taxon>Sphingomonas</taxon>
    </lineage>
</organism>
<evidence type="ECO:0000313" key="9">
    <source>
        <dbReference type="Proteomes" id="UP001160625"/>
    </source>
</evidence>
<comment type="similarity">
    <text evidence="1">Belongs to the Lgt family.</text>
</comment>
<dbReference type="EMBL" id="JARYGZ010000004">
    <property type="protein sequence ID" value="MDH7640892.1"/>
    <property type="molecule type" value="Genomic_DNA"/>
</dbReference>
<feature type="transmembrane region" description="Helical" evidence="7">
    <location>
        <begin position="40"/>
        <end position="63"/>
    </location>
</feature>
<gene>
    <name evidence="8" type="ORF">QGN17_19315</name>
</gene>
<dbReference type="PANTHER" id="PTHR30589:SF0">
    <property type="entry name" value="PHOSPHATIDYLGLYCEROL--PROLIPOPROTEIN DIACYLGLYCERYL TRANSFERASE"/>
    <property type="match status" value="1"/>
</dbReference>
<feature type="transmembrane region" description="Helical" evidence="7">
    <location>
        <begin position="75"/>
        <end position="94"/>
    </location>
</feature>
<evidence type="ECO:0000256" key="2">
    <source>
        <dbReference type="ARBA" id="ARBA00022475"/>
    </source>
</evidence>
<feature type="transmembrane region" description="Helical" evidence="7">
    <location>
        <begin position="208"/>
        <end position="230"/>
    </location>
</feature>
<accession>A0ABT6N707</accession>
<proteinExistence type="inferred from homology"/>
<dbReference type="GO" id="GO:0016757">
    <property type="term" value="F:glycosyltransferase activity"/>
    <property type="evidence" value="ECO:0007669"/>
    <property type="project" value="UniProtKB-KW"/>
</dbReference>
<name>A0ABT6N707_9SPHN</name>
<evidence type="ECO:0000256" key="6">
    <source>
        <dbReference type="ARBA" id="ARBA00023136"/>
    </source>
</evidence>
<comment type="caution">
    <text evidence="8">The sequence shown here is derived from an EMBL/GenBank/DDBJ whole genome shotgun (WGS) entry which is preliminary data.</text>
</comment>
<keyword evidence="4 7" id="KW-0812">Transmembrane</keyword>
<dbReference type="RefSeq" id="WP_281046232.1">
    <property type="nucleotide sequence ID" value="NZ_JARYGZ010000004.1"/>
</dbReference>
<dbReference type="Proteomes" id="UP001160625">
    <property type="component" value="Unassembled WGS sequence"/>
</dbReference>
<keyword evidence="8" id="KW-0328">Glycosyltransferase</keyword>
<evidence type="ECO:0000256" key="4">
    <source>
        <dbReference type="ARBA" id="ARBA00022692"/>
    </source>
</evidence>
<feature type="transmembrane region" description="Helical" evidence="7">
    <location>
        <begin position="156"/>
        <end position="172"/>
    </location>
</feature>
<keyword evidence="5 7" id="KW-1133">Transmembrane helix</keyword>
<evidence type="ECO:0000256" key="7">
    <source>
        <dbReference type="SAM" id="Phobius"/>
    </source>
</evidence>
<dbReference type="PANTHER" id="PTHR30589">
    <property type="entry name" value="PROLIPOPROTEIN DIACYLGLYCERYL TRANSFERASE"/>
    <property type="match status" value="1"/>
</dbReference>
<feature type="transmembrane region" description="Helical" evidence="7">
    <location>
        <begin position="106"/>
        <end position="128"/>
    </location>
</feature>
<protein>
    <submittedName>
        <fullName evidence="8">Prolipoprotein diacylglyceryl transferase</fullName>
        <ecNumber evidence="8">2.4.99.-</ecNumber>
    </submittedName>
</protein>
<sequence length="239" mass="25920">MILVPTAPWAHYVGDACAWAGAALAARWQHRRWPEEAGRLAAATSPGYFLSLAIGAVIGAWLMGSGNTLRSAIVTPSHSIAGALAGGIVAVEIWKWAKGIRRSTGGGFVLPICVGIVIGRFGCLFAGLPDFTYGTPTSLPWAVDLGDGIGRHPVELYESTAMAIFTIVYVRARLRGARWASTHAFHAMIIVYAAQRFAWEFWKPYPTVIGPLNIFHLLMMGLIVYGILWWRRGDDRAGG</sequence>
<dbReference type="EC" id="2.4.99.-" evidence="8"/>
<dbReference type="Pfam" id="PF01790">
    <property type="entry name" value="LGT"/>
    <property type="match status" value="1"/>
</dbReference>
<evidence type="ECO:0000256" key="3">
    <source>
        <dbReference type="ARBA" id="ARBA00022679"/>
    </source>
</evidence>
<reference evidence="8" key="1">
    <citation type="submission" date="2023-04" db="EMBL/GenBank/DDBJ databases">
        <title>Sphingomonas sp. MAHUQ-71 isolated from rice field.</title>
        <authorList>
            <person name="Huq M.A."/>
        </authorList>
    </citation>
    <scope>NUCLEOTIDE SEQUENCE</scope>
    <source>
        <strain evidence="8">MAHUQ-71</strain>
    </source>
</reference>
<keyword evidence="9" id="KW-1185">Reference proteome</keyword>
<keyword evidence="3 8" id="KW-0808">Transferase</keyword>
<keyword evidence="2" id="KW-1003">Cell membrane</keyword>
<feature type="transmembrane region" description="Helical" evidence="7">
    <location>
        <begin position="184"/>
        <end position="202"/>
    </location>
</feature>